<reference evidence="2" key="1">
    <citation type="submission" date="2013-07" db="EMBL/GenBank/DDBJ databases">
        <title>The Genome Sequence of Cryptococcus bestiolae CBS10118.</title>
        <authorList>
            <consortium name="The Broad Institute Genome Sequencing Platform"/>
            <person name="Cuomo C."/>
            <person name="Litvintseva A."/>
            <person name="Chen Y."/>
            <person name="Heitman J."/>
            <person name="Sun S."/>
            <person name="Springer D."/>
            <person name="Dromer F."/>
            <person name="Young S.K."/>
            <person name="Zeng Q."/>
            <person name="Gargeya S."/>
            <person name="Fitzgerald M."/>
            <person name="Abouelleil A."/>
            <person name="Alvarado L."/>
            <person name="Berlin A.M."/>
            <person name="Chapman S.B."/>
            <person name="Dewar J."/>
            <person name="Goldberg J."/>
            <person name="Griggs A."/>
            <person name="Gujja S."/>
            <person name="Hansen M."/>
            <person name="Howarth C."/>
            <person name="Imamovic A."/>
            <person name="Larimer J."/>
            <person name="McCowan C."/>
            <person name="Murphy C."/>
            <person name="Pearson M."/>
            <person name="Priest M."/>
            <person name="Roberts A."/>
            <person name="Saif S."/>
            <person name="Shea T."/>
            <person name="Sykes S."/>
            <person name="Wortman J."/>
            <person name="Nusbaum C."/>
            <person name="Birren B."/>
        </authorList>
    </citation>
    <scope>NUCLEOTIDE SEQUENCE [LARGE SCALE GENOMIC DNA]</scope>
    <source>
        <strain evidence="2">CBS 10118</strain>
    </source>
</reference>
<dbReference type="EMBL" id="CP144545">
    <property type="protein sequence ID" value="WVW84992.1"/>
    <property type="molecule type" value="Genomic_DNA"/>
</dbReference>
<feature type="compositionally biased region" description="Low complexity" evidence="1">
    <location>
        <begin position="30"/>
        <end position="44"/>
    </location>
</feature>
<feature type="region of interest" description="Disordered" evidence="1">
    <location>
        <begin position="1"/>
        <end position="48"/>
    </location>
</feature>
<dbReference type="EMBL" id="KI894022">
    <property type="protein sequence ID" value="OCF24248.1"/>
    <property type="molecule type" value="Genomic_DNA"/>
</dbReference>
<proteinExistence type="predicted"/>
<feature type="region of interest" description="Disordered" evidence="1">
    <location>
        <begin position="253"/>
        <end position="317"/>
    </location>
</feature>
<protein>
    <submittedName>
        <fullName evidence="2">Uncharacterized protein</fullName>
    </submittedName>
</protein>
<reference evidence="3" key="2">
    <citation type="submission" date="2013-07" db="EMBL/GenBank/DDBJ databases">
        <authorList>
            <consortium name="The Broad Institute Genome Sequencing Platform"/>
            <person name="Cuomo C."/>
            <person name="Litvintseva A."/>
            <person name="Chen Y."/>
            <person name="Heitman J."/>
            <person name="Sun S."/>
            <person name="Springer D."/>
            <person name="Dromer F."/>
            <person name="Young S.K."/>
            <person name="Zeng Q."/>
            <person name="Gargeya S."/>
            <person name="Fitzgerald M."/>
            <person name="Abouelleil A."/>
            <person name="Alvarado L."/>
            <person name="Berlin A.M."/>
            <person name="Chapman S.B."/>
            <person name="Dewar J."/>
            <person name="Goldberg J."/>
            <person name="Griggs A."/>
            <person name="Gujja S."/>
            <person name="Hansen M."/>
            <person name="Howarth C."/>
            <person name="Imamovic A."/>
            <person name="Larimer J."/>
            <person name="McCowan C."/>
            <person name="Murphy C."/>
            <person name="Pearson M."/>
            <person name="Priest M."/>
            <person name="Roberts A."/>
            <person name="Saif S."/>
            <person name="Shea T."/>
            <person name="Sykes S."/>
            <person name="Wortman J."/>
            <person name="Nusbaum C."/>
            <person name="Birren B."/>
        </authorList>
    </citation>
    <scope>NUCLEOTIDE SEQUENCE</scope>
    <source>
        <strain evidence="3">CBS 10118</strain>
    </source>
</reference>
<keyword evidence="4" id="KW-1185">Reference proteome</keyword>
<dbReference type="AlphaFoldDB" id="A0A1B9FZQ3"/>
<evidence type="ECO:0000313" key="2">
    <source>
        <dbReference type="EMBL" id="OCF24248.1"/>
    </source>
</evidence>
<dbReference type="GeneID" id="30210106"/>
<name>A0A1B9FZQ3_9TREE</name>
<reference evidence="3" key="4">
    <citation type="submission" date="2024-02" db="EMBL/GenBank/DDBJ databases">
        <title>Comparative genomics of Cryptococcus and Kwoniella reveals pathogenesis evolution and contrasting modes of karyotype evolution via chromosome fusion or intercentromeric recombination.</title>
        <authorList>
            <person name="Coelho M.A."/>
            <person name="David-Palma M."/>
            <person name="Shea T."/>
            <person name="Bowers K."/>
            <person name="McGinley-Smith S."/>
            <person name="Mohammad A.W."/>
            <person name="Gnirke A."/>
            <person name="Yurkov A.M."/>
            <person name="Nowrousian M."/>
            <person name="Sun S."/>
            <person name="Cuomo C.A."/>
            <person name="Heitman J."/>
        </authorList>
    </citation>
    <scope>NUCLEOTIDE SEQUENCE</scope>
    <source>
        <strain evidence="3">CBS 10118</strain>
    </source>
</reference>
<gene>
    <name evidence="2" type="ORF">I302_05707</name>
    <name evidence="3" type="ORF">I302_107028</name>
</gene>
<organism evidence="2">
    <name type="scientific">Kwoniella bestiolae CBS 10118</name>
    <dbReference type="NCBI Taxonomy" id="1296100"/>
    <lineage>
        <taxon>Eukaryota</taxon>
        <taxon>Fungi</taxon>
        <taxon>Dikarya</taxon>
        <taxon>Basidiomycota</taxon>
        <taxon>Agaricomycotina</taxon>
        <taxon>Tremellomycetes</taxon>
        <taxon>Tremellales</taxon>
        <taxon>Cryptococcaceae</taxon>
        <taxon>Kwoniella</taxon>
    </lineage>
</organism>
<feature type="compositionally biased region" description="Basic and acidic residues" evidence="1">
    <location>
        <begin position="267"/>
        <end position="277"/>
    </location>
</feature>
<sequence>MIFIEDESPASSPPTYDDSVAPPYTRPNDSPEALALTSTTAPTSVQAETGGGQSYLVTFSDKGSRAAAAAALEKLNSHADKQENFTWRVHNLESAEIDPLNTSLPIRLNLSGHSVHLPVQLQSVNTCGSGSECPSSTPLLTRMAEHQIFLTAPFDCPRNRSITGVLLTGLEESIKNDTQIQDWIRRTQFNLTVTGRRLFDGLSVPGDLLEKQITGTGLKLYAGEEVEKPFVTVSVTIEAQTLIFDERTRAPCAEGSHEDLPDSNIMKGEDVQSDRTSSENGPPNTTPICQSVNQSELFSGEDGTMITSEVDDEGVDL</sequence>
<dbReference type="RefSeq" id="XP_019045318.1">
    <property type="nucleotide sequence ID" value="XM_019192321.1"/>
</dbReference>
<dbReference type="VEuPathDB" id="FungiDB:I302_05707"/>
<reference evidence="2" key="3">
    <citation type="submission" date="2014-01" db="EMBL/GenBank/DDBJ databases">
        <title>Evolution of pathogenesis and genome organization in the Tremellales.</title>
        <authorList>
            <person name="Cuomo C."/>
            <person name="Litvintseva A."/>
            <person name="Heitman J."/>
            <person name="Chen Y."/>
            <person name="Sun S."/>
            <person name="Springer D."/>
            <person name="Dromer F."/>
            <person name="Young S."/>
            <person name="Zeng Q."/>
            <person name="Chapman S."/>
            <person name="Gujja S."/>
            <person name="Saif S."/>
            <person name="Birren B."/>
        </authorList>
    </citation>
    <scope>NUCLEOTIDE SEQUENCE</scope>
    <source>
        <strain evidence="2">CBS 10118</strain>
    </source>
</reference>
<evidence type="ECO:0000313" key="4">
    <source>
        <dbReference type="Proteomes" id="UP000092730"/>
    </source>
</evidence>
<evidence type="ECO:0000256" key="1">
    <source>
        <dbReference type="SAM" id="MobiDB-lite"/>
    </source>
</evidence>
<feature type="compositionally biased region" description="Polar residues" evidence="1">
    <location>
        <begin position="278"/>
        <end position="297"/>
    </location>
</feature>
<dbReference type="KEGG" id="kbi:30210106"/>
<dbReference type="Proteomes" id="UP000092730">
    <property type="component" value="Chromosome 5"/>
</dbReference>
<accession>A0A1B9FZQ3</accession>
<evidence type="ECO:0000313" key="3">
    <source>
        <dbReference type="EMBL" id="WVW84992.1"/>
    </source>
</evidence>